<dbReference type="AlphaFoldDB" id="A0A5J4NR37"/>
<dbReference type="Proteomes" id="UP000324629">
    <property type="component" value="Unassembled WGS sequence"/>
</dbReference>
<keyword evidence="2" id="KW-1185">Reference proteome</keyword>
<dbReference type="GO" id="GO:0034198">
    <property type="term" value="P:cellular response to amino acid starvation"/>
    <property type="evidence" value="ECO:0007669"/>
    <property type="project" value="TreeGrafter"/>
</dbReference>
<dbReference type="SUPFAM" id="SSF50978">
    <property type="entry name" value="WD40 repeat-like"/>
    <property type="match status" value="1"/>
</dbReference>
<evidence type="ECO:0000313" key="2">
    <source>
        <dbReference type="Proteomes" id="UP000324629"/>
    </source>
</evidence>
<dbReference type="InterPro" id="IPR015943">
    <property type="entry name" value="WD40/YVTN_repeat-like_dom_sf"/>
</dbReference>
<accession>A0A5J4NR37</accession>
<evidence type="ECO:0000313" key="1">
    <source>
        <dbReference type="EMBL" id="KAA3678147.1"/>
    </source>
</evidence>
<protein>
    <submittedName>
        <fullName evidence="1">WD repeat-containing protein mio</fullName>
    </submittedName>
</protein>
<dbReference type="Gene3D" id="2.130.10.10">
    <property type="entry name" value="YVTN repeat-like/Quinoprotein amine dehydrogenase"/>
    <property type="match status" value="1"/>
</dbReference>
<reference evidence="1 2" key="1">
    <citation type="journal article" date="2019" name="Gigascience">
        <title>Whole-genome sequence of the oriental lung fluke Paragonimus westermani.</title>
        <authorList>
            <person name="Oey H."/>
            <person name="Zakrzewski M."/>
            <person name="Narain K."/>
            <person name="Devi K.R."/>
            <person name="Agatsuma T."/>
            <person name="Nawaratna S."/>
            <person name="Gobert G.N."/>
            <person name="Jones M.K."/>
            <person name="Ragan M.A."/>
            <person name="McManus D.P."/>
            <person name="Krause L."/>
        </authorList>
    </citation>
    <scope>NUCLEOTIDE SEQUENCE [LARGE SCALE GENOMIC DNA]</scope>
    <source>
        <strain evidence="1 2">IND2009</strain>
    </source>
</reference>
<dbReference type="EMBL" id="QNGE01001206">
    <property type="protein sequence ID" value="KAA3678147.1"/>
    <property type="molecule type" value="Genomic_DNA"/>
</dbReference>
<organism evidence="1 2">
    <name type="scientific">Paragonimus westermani</name>
    <dbReference type="NCBI Taxonomy" id="34504"/>
    <lineage>
        <taxon>Eukaryota</taxon>
        <taxon>Metazoa</taxon>
        <taxon>Spiralia</taxon>
        <taxon>Lophotrochozoa</taxon>
        <taxon>Platyhelminthes</taxon>
        <taxon>Trematoda</taxon>
        <taxon>Digenea</taxon>
        <taxon>Plagiorchiida</taxon>
        <taxon>Troglotremata</taxon>
        <taxon>Troglotrematidae</taxon>
        <taxon>Paragonimus</taxon>
    </lineage>
</organism>
<name>A0A5J4NR37_9TREM</name>
<comment type="caution">
    <text evidence="1">The sequence shown here is derived from an EMBL/GenBank/DDBJ whole genome shotgun (WGS) entry which is preliminary data.</text>
</comment>
<dbReference type="InterPro" id="IPR037593">
    <property type="entry name" value="MIOS/Sea4"/>
</dbReference>
<dbReference type="GO" id="GO:0005737">
    <property type="term" value="C:cytoplasm"/>
    <property type="evidence" value="ECO:0007669"/>
    <property type="project" value="TreeGrafter"/>
</dbReference>
<feature type="non-terminal residue" evidence="1">
    <location>
        <position position="1"/>
    </location>
</feature>
<gene>
    <name evidence="1" type="ORF">DEA37_0003957</name>
</gene>
<dbReference type="GO" id="GO:1904263">
    <property type="term" value="P:positive regulation of TORC1 signaling"/>
    <property type="evidence" value="ECO:0007669"/>
    <property type="project" value="TreeGrafter"/>
</dbReference>
<dbReference type="PANTHER" id="PTHR16453">
    <property type="entry name" value="WD40 DOMAIN-CONTAINING PROTEIN MIO FAMILY MEMBER"/>
    <property type="match status" value="1"/>
</dbReference>
<sequence length="361" mass="41056">RHVMSHDILWSPNDKGLFILIRKQEIILFSIFDNVSDKISTSKGTKTTLLKCGVLVFIIGTDRQFAVSVLGIWKNAVHPQAILNFSGILTWEYFIQSSFSLHEYNPLKDRFGLHNKELGTFNFLPFQLAQGVDRTRSLRDSTVIIWDVTKSSDARTENQYDTGTQEVTSSFAWLSKSSFIVGMSGTSLKVFDLSDPSKPCQMTSTRAVHGLTVDPFCTTRIASYFESRVSLWKLNNLEKPVYTFTEQHDVCQIKWSPLKEAWLGVLVNDSSTVKLYYTYPMFLQPLEESEQTPLEHTVFPSGRSTTPLVSFSWHPMVADCLLTLDRDGCLDVAQIIKRAAIVGFLILECRSVSFMNPFIWF</sequence>
<dbReference type="PANTHER" id="PTHR16453:SF9">
    <property type="entry name" value="GATOR COMPLEX PROTEIN MIOS"/>
    <property type="match status" value="1"/>
</dbReference>
<dbReference type="Pfam" id="PF21720">
    <property type="entry name" value="MIOS_WD40"/>
    <property type="match status" value="1"/>
</dbReference>
<proteinExistence type="predicted"/>
<dbReference type="InterPro" id="IPR036322">
    <property type="entry name" value="WD40_repeat_dom_sf"/>
</dbReference>